<dbReference type="Proteomes" id="UP000595577">
    <property type="component" value="Chromosome"/>
</dbReference>
<sequence length="503" mass="59182">MFAKNNLRKEYHNMIIQLFNYIFQIIFSIFEKEFNNLNQIIFSKDNTIAKLNKTILILKDKIKELNTDNENLIICETSISPSYLPFEVDIAPLSVEVVKPTLNYKNLIKGKTFKTSKCVKDRTLPYPEQVCPKCSSTYEYHSRHSKNQKKCKCCNTHFNIEKMRKHTHNSFYCPYCKKALSLRAKRTSFDVYVCKNQKCSYRIEKKKTSKHHRDKISYIYRHINLQIDEIFNIIKDSKIVSKFSFYFKKFNMDIFSKALTIKVNLKQSNRNTAQAMKDLFGIEISHTQIANYCEYGTAFAALFNAHAPFKPSQNLVADETYIKINGKRHYVWIIYDRDKETVVSYHISNVRDTKACIVAIVKAINKYPELPKELNFASDAYTAYPLALQYVAKEYNIRIKHSFVKGLQIQTNEDSDTRIAKQQIERLNRTFKESYRITTGYGTLKGAIASFELWMLYYNYLRIKGDSTINSLEFIDKRINISNLLMPMKWTMIIKYIIQNYVT</sequence>
<dbReference type="InterPro" id="IPR012337">
    <property type="entry name" value="RNaseH-like_sf"/>
</dbReference>
<evidence type="ECO:0000259" key="1">
    <source>
        <dbReference type="PROSITE" id="PS50994"/>
    </source>
</evidence>
<dbReference type="InterPro" id="IPR036397">
    <property type="entry name" value="RNaseH_sf"/>
</dbReference>
<evidence type="ECO:0000313" key="3">
    <source>
        <dbReference type="Proteomes" id="UP000595577"/>
    </source>
</evidence>
<dbReference type="PROSITE" id="PS50994">
    <property type="entry name" value="INTEGRASE"/>
    <property type="match status" value="1"/>
</dbReference>
<dbReference type="InterPro" id="IPR001584">
    <property type="entry name" value="Integrase_cat-core"/>
</dbReference>
<dbReference type="EMBL" id="CP066022">
    <property type="protein sequence ID" value="QQB74097.1"/>
    <property type="molecule type" value="Genomic_DNA"/>
</dbReference>
<proteinExistence type="predicted"/>
<dbReference type="RefSeq" id="WP_198480743.1">
    <property type="nucleotide sequence ID" value="NZ_CP066022.1"/>
</dbReference>
<accession>A0A7T4FP39</accession>
<reference evidence="2 3" key="1">
    <citation type="submission" date="2020-12" db="EMBL/GenBank/DDBJ databases">
        <title>FDA dAtabase for Regulatory Grade micrObial Sequences (FDA-ARGOS): Supporting development and validation of Infectious Disease Dx tests.</title>
        <authorList>
            <person name="Sproer C."/>
            <person name="Gronow S."/>
            <person name="Severitt S."/>
            <person name="Schroder I."/>
            <person name="Tallon L."/>
            <person name="Sadzewicz L."/>
            <person name="Zhao X."/>
            <person name="Boylan J."/>
            <person name="Ott S."/>
            <person name="Bowen H."/>
            <person name="Vavikolanu K."/>
            <person name="Mehta A."/>
            <person name="Aluvathingal J."/>
            <person name="Nadendla S."/>
            <person name="Lowell S."/>
            <person name="Myers T."/>
            <person name="Yan Y."/>
            <person name="Sichtig H."/>
        </authorList>
    </citation>
    <scope>NUCLEOTIDE SEQUENCE [LARGE SCALE GENOMIC DNA]</scope>
    <source>
        <strain evidence="2 3">FDAARGOS_999</strain>
    </source>
</reference>
<dbReference type="Gene3D" id="3.30.420.10">
    <property type="entry name" value="Ribonuclease H-like superfamily/Ribonuclease H"/>
    <property type="match status" value="1"/>
</dbReference>
<evidence type="ECO:0000313" key="2">
    <source>
        <dbReference type="EMBL" id="QQB74097.1"/>
    </source>
</evidence>
<gene>
    <name evidence="2" type="ORF">I6H56_01075</name>
</gene>
<dbReference type="GO" id="GO:0015074">
    <property type="term" value="P:DNA integration"/>
    <property type="evidence" value="ECO:0007669"/>
    <property type="project" value="InterPro"/>
</dbReference>
<dbReference type="SUPFAM" id="SSF53098">
    <property type="entry name" value="Ribonuclease H-like"/>
    <property type="match status" value="1"/>
</dbReference>
<protein>
    <submittedName>
        <fullName evidence="2">DDE-type integrase/transposase/recombinase</fullName>
    </submittedName>
</protein>
<organism evidence="2 3">
    <name type="scientific">Fusobacterium canifelinum</name>
    <dbReference type="NCBI Taxonomy" id="285729"/>
    <lineage>
        <taxon>Bacteria</taxon>
        <taxon>Fusobacteriati</taxon>
        <taxon>Fusobacteriota</taxon>
        <taxon>Fusobacteriia</taxon>
        <taxon>Fusobacteriales</taxon>
        <taxon>Fusobacteriaceae</taxon>
        <taxon>Fusobacterium</taxon>
    </lineage>
</organism>
<name>A0A7T4FP39_9FUSO</name>
<feature type="domain" description="Integrase catalytic" evidence="1">
    <location>
        <begin position="307"/>
        <end position="479"/>
    </location>
</feature>
<dbReference type="GO" id="GO:0003676">
    <property type="term" value="F:nucleic acid binding"/>
    <property type="evidence" value="ECO:0007669"/>
    <property type="project" value="InterPro"/>
</dbReference>
<dbReference type="InterPro" id="IPR032874">
    <property type="entry name" value="DDE_dom"/>
</dbReference>
<dbReference type="AlphaFoldDB" id="A0A7T4FP39"/>
<dbReference type="Pfam" id="PF13610">
    <property type="entry name" value="DDE_Tnp_IS240"/>
    <property type="match status" value="1"/>
</dbReference>